<dbReference type="GeneID" id="89335765"/>
<dbReference type="AlphaFoldDB" id="A0AAX4L1T3"/>
<dbReference type="InterPro" id="IPR019267">
    <property type="entry name" value="CRISPR-assoc_Cas6_C"/>
</dbReference>
<dbReference type="Proteomes" id="UP001432202">
    <property type="component" value="Chromosome"/>
</dbReference>
<reference evidence="2 3" key="1">
    <citation type="submission" date="2024-02" db="EMBL/GenBank/DDBJ databases">
        <title>STSV induces naive adaptation in Sulfolobus.</title>
        <authorList>
            <person name="Xiang X."/>
            <person name="Song M."/>
        </authorList>
    </citation>
    <scope>NUCLEOTIDE SEQUENCE [LARGE SCALE GENOMIC DNA]</scope>
    <source>
        <strain evidence="2 3">RT2</strain>
    </source>
</reference>
<dbReference type="Gene3D" id="3.30.70.1900">
    <property type="match status" value="1"/>
</dbReference>
<name>A0AAX4L1T3_9CREN</name>
<dbReference type="RefSeq" id="WP_338602957.1">
    <property type="nucleotide sequence ID" value="NZ_CP146016.1"/>
</dbReference>
<dbReference type="Pfam" id="PF10040">
    <property type="entry name" value="CRISPR_Cas6"/>
    <property type="match status" value="1"/>
</dbReference>
<sequence length="277" mass="31893">MPYSLHRLKINVSDFITADYTGKFVKAVLVNANPEFEQVFENPSYPTPKPIRITPLLRGDDKFPSEAIYPKSFTKPNGKISISIGGDYYFLVGLRDDLYQQFISALGRLFSGISFKYGEFDVKVKAIGYEQIPVDYPLNYNSLIVKFISPTVFNDPFARLAGLKQYKLKRFTPIPPFIFSVNVYEMLREKYKRSIVRLGYAFFESHDNLENVKRIWYYYNGNWLPGIIGYAKFIRREKVPREALEDFVKIFNHAQIMGVGTGRGAGFGYAIIEVKSD</sequence>
<gene>
    <name evidence="2" type="primary">cas6</name>
    <name evidence="2" type="ORF">V6M85_03315</name>
</gene>
<evidence type="ECO:0000313" key="2">
    <source>
        <dbReference type="EMBL" id="WWQ61124.1"/>
    </source>
</evidence>
<feature type="domain" description="CRISPR-associated protein Cas6 C-terminal" evidence="1">
    <location>
        <begin position="145"/>
        <end position="269"/>
    </location>
</feature>
<evidence type="ECO:0000259" key="1">
    <source>
        <dbReference type="Pfam" id="PF10040"/>
    </source>
</evidence>
<evidence type="ECO:0000313" key="3">
    <source>
        <dbReference type="Proteomes" id="UP001432202"/>
    </source>
</evidence>
<dbReference type="EMBL" id="CP146016">
    <property type="protein sequence ID" value="WWQ61124.1"/>
    <property type="molecule type" value="Genomic_DNA"/>
</dbReference>
<accession>A0AAX4L1T3</accession>
<proteinExistence type="predicted"/>
<protein>
    <submittedName>
        <fullName evidence="2">CRISPR system precrRNA processing endoribonuclease RAMP protein Cas6</fullName>
    </submittedName>
</protein>
<organism evidence="2 3">
    <name type="scientific">Sulfolobus tengchongensis</name>
    <dbReference type="NCBI Taxonomy" id="207809"/>
    <lineage>
        <taxon>Archaea</taxon>
        <taxon>Thermoproteota</taxon>
        <taxon>Thermoprotei</taxon>
        <taxon>Sulfolobales</taxon>
        <taxon>Sulfolobaceae</taxon>
        <taxon>Sulfolobus</taxon>
    </lineage>
</organism>
<keyword evidence="3" id="KW-1185">Reference proteome</keyword>